<feature type="region of interest" description="Disordered" evidence="1">
    <location>
        <begin position="43"/>
        <end position="73"/>
    </location>
</feature>
<sequence>IKSDESDDVDEFSGADEFSGKISDYSRRDLRTLKSFRRDLTTSFPARSNDDEFSEKLTDSTSSDERDDLFPYA</sequence>
<accession>A0ABQ8EL73</accession>
<evidence type="ECO:0000313" key="2">
    <source>
        <dbReference type="EMBL" id="KAH0942339.1"/>
    </source>
</evidence>
<evidence type="ECO:0000313" key="3">
    <source>
        <dbReference type="Proteomes" id="UP000824890"/>
    </source>
</evidence>
<dbReference type="EMBL" id="JAGKQM010000001">
    <property type="protein sequence ID" value="KAH0942339.1"/>
    <property type="molecule type" value="Genomic_DNA"/>
</dbReference>
<organism evidence="2 3">
    <name type="scientific">Brassica napus</name>
    <name type="common">Rape</name>
    <dbReference type="NCBI Taxonomy" id="3708"/>
    <lineage>
        <taxon>Eukaryota</taxon>
        <taxon>Viridiplantae</taxon>
        <taxon>Streptophyta</taxon>
        <taxon>Embryophyta</taxon>
        <taxon>Tracheophyta</taxon>
        <taxon>Spermatophyta</taxon>
        <taxon>Magnoliopsida</taxon>
        <taxon>eudicotyledons</taxon>
        <taxon>Gunneridae</taxon>
        <taxon>Pentapetalae</taxon>
        <taxon>rosids</taxon>
        <taxon>malvids</taxon>
        <taxon>Brassicales</taxon>
        <taxon>Brassicaceae</taxon>
        <taxon>Brassiceae</taxon>
        <taxon>Brassica</taxon>
    </lineage>
</organism>
<proteinExistence type="predicted"/>
<evidence type="ECO:0000256" key="1">
    <source>
        <dbReference type="SAM" id="MobiDB-lite"/>
    </source>
</evidence>
<feature type="compositionally biased region" description="Basic and acidic residues" evidence="1">
    <location>
        <begin position="48"/>
        <end position="58"/>
    </location>
</feature>
<protein>
    <submittedName>
        <fullName evidence="2">Uncharacterized protein</fullName>
    </submittedName>
</protein>
<comment type="caution">
    <text evidence="2">The sequence shown here is derived from an EMBL/GenBank/DDBJ whole genome shotgun (WGS) entry which is preliminary data.</text>
</comment>
<reference evidence="2 3" key="1">
    <citation type="submission" date="2021-05" db="EMBL/GenBank/DDBJ databases">
        <title>Genome Assembly of Synthetic Allotetraploid Brassica napus Reveals Homoeologous Exchanges between Subgenomes.</title>
        <authorList>
            <person name="Davis J.T."/>
        </authorList>
    </citation>
    <scope>NUCLEOTIDE SEQUENCE [LARGE SCALE GENOMIC DNA]</scope>
    <source>
        <strain evidence="3">cv. Da-Ae</strain>
        <tissue evidence="2">Seedling</tissue>
    </source>
</reference>
<keyword evidence="3" id="KW-1185">Reference proteome</keyword>
<dbReference type="Proteomes" id="UP000824890">
    <property type="component" value="Unassembled WGS sequence"/>
</dbReference>
<gene>
    <name evidence="2" type="ORF">HID58_001976</name>
</gene>
<name>A0ABQ8EL73_BRANA</name>
<feature type="non-terminal residue" evidence="2">
    <location>
        <position position="1"/>
    </location>
</feature>